<dbReference type="PANTHER" id="PTHR19302">
    <property type="entry name" value="GAMMA TUBULIN COMPLEX PROTEIN"/>
    <property type="match status" value="1"/>
</dbReference>
<dbReference type="InterPro" id="IPR042241">
    <property type="entry name" value="GCP_C_sf"/>
</dbReference>
<evidence type="ECO:0000256" key="5">
    <source>
        <dbReference type="RuleBase" id="RU363050"/>
    </source>
</evidence>
<dbReference type="GO" id="GO:0043015">
    <property type="term" value="F:gamma-tubulin binding"/>
    <property type="evidence" value="ECO:0007669"/>
    <property type="project" value="InterPro"/>
</dbReference>
<proteinExistence type="inferred from homology"/>
<name>A0A8H5BSN6_9AGAR</name>
<dbReference type="GO" id="GO:0005874">
    <property type="term" value="C:microtubule"/>
    <property type="evidence" value="ECO:0007669"/>
    <property type="project" value="UniProtKB-KW"/>
</dbReference>
<evidence type="ECO:0000313" key="7">
    <source>
        <dbReference type="EMBL" id="KAF5328834.1"/>
    </source>
</evidence>
<dbReference type="GO" id="GO:0007020">
    <property type="term" value="P:microtubule nucleation"/>
    <property type="evidence" value="ECO:0007669"/>
    <property type="project" value="InterPro"/>
</dbReference>
<evidence type="ECO:0000256" key="2">
    <source>
        <dbReference type="ARBA" id="ARBA00022490"/>
    </source>
</evidence>
<dbReference type="AlphaFoldDB" id="A0A8H5BSN6"/>
<dbReference type="GO" id="GO:0000930">
    <property type="term" value="C:gamma-tubulin complex"/>
    <property type="evidence" value="ECO:0007669"/>
    <property type="project" value="TreeGrafter"/>
</dbReference>
<dbReference type="Pfam" id="PF04130">
    <property type="entry name" value="GCP_C_terminal"/>
    <property type="match status" value="1"/>
</dbReference>
<dbReference type="EMBL" id="JAACJJ010000003">
    <property type="protein sequence ID" value="KAF5328834.1"/>
    <property type="molecule type" value="Genomic_DNA"/>
</dbReference>
<dbReference type="GO" id="GO:0000278">
    <property type="term" value="P:mitotic cell cycle"/>
    <property type="evidence" value="ECO:0007669"/>
    <property type="project" value="TreeGrafter"/>
</dbReference>
<comment type="subcellular location">
    <subcellularLocation>
        <location evidence="5">Cytoplasm</location>
        <location evidence="5">Cytoskeleton</location>
        <location evidence="5">Microtubule organizing center</location>
    </subcellularLocation>
</comment>
<organism evidence="7 8">
    <name type="scientific">Psilocybe cf. subviscida</name>
    <dbReference type="NCBI Taxonomy" id="2480587"/>
    <lineage>
        <taxon>Eukaryota</taxon>
        <taxon>Fungi</taxon>
        <taxon>Dikarya</taxon>
        <taxon>Basidiomycota</taxon>
        <taxon>Agaricomycotina</taxon>
        <taxon>Agaricomycetes</taxon>
        <taxon>Agaricomycetidae</taxon>
        <taxon>Agaricales</taxon>
        <taxon>Agaricineae</taxon>
        <taxon>Strophariaceae</taxon>
        <taxon>Psilocybe</taxon>
    </lineage>
</organism>
<reference evidence="7 8" key="1">
    <citation type="journal article" date="2020" name="ISME J.">
        <title>Uncovering the hidden diversity of litter-decomposition mechanisms in mushroom-forming fungi.</title>
        <authorList>
            <person name="Floudas D."/>
            <person name="Bentzer J."/>
            <person name="Ahren D."/>
            <person name="Johansson T."/>
            <person name="Persson P."/>
            <person name="Tunlid A."/>
        </authorList>
    </citation>
    <scope>NUCLEOTIDE SEQUENCE [LARGE SCALE GENOMIC DNA]</scope>
    <source>
        <strain evidence="7 8">CBS 101986</strain>
    </source>
</reference>
<dbReference type="GO" id="GO:0051321">
    <property type="term" value="P:meiotic cell cycle"/>
    <property type="evidence" value="ECO:0007669"/>
    <property type="project" value="TreeGrafter"/>
</dbReference>
<dbReference type="GO" id="GO:0051011">
    <property type="term" value="F:microtubule minus-end binding"/>
    <property type="evidence" value="ECO:0007669"/>
    <property type="project" value="TreeGrafter"/>
</dbReference>
<dbReference type="GO" id="GO:0031122">
    <property type="term" value="P:cytoplasmic microtubule organization"/>
    <property type="evidence" value="ECO:0007669"/>
    <property type="project" value="TreeGrafter"/>
</dbReference>
<sequence length="973" mass="109698">MWSDTWDISEDLGIRFHDPLNELPRIAPSFFVPELENKPQNPIMDSLKLENLNTNLPLRALRVEKLPDELAILTLPEDLEDSRSPTAVEQLWVNALQRRKGAKNGILSWDRLRPSHSQQASPTPYLSEQQASTYASVRQHVQPNMTEPIRTPLKLTEADLLESLKMVVLGFSSRYHMWDPDEERFKQTGDNDGFHIDGKDDTVSSSWIARFLKIGTIIRRLESLLLDLRARSAKEGPTIHALAHSLSTSLDYLRELIARCPPSRSQLSTQQNNLPLLEIWNEYVIYEQILDALASLFGRSNDLSPSSYEHLDSSPTLLLSRVYKHLVHHFEHQSPKIIRAMMASILTSTSQDYIQDVGYSIGLGGSGSPKAQKLSKRQNEEQELNIYDEEEDEEDIFDVLSKIETAFPIFFPPNVVKALPAAQKSLILFRTAQPDNPLLISPVQDPSIRWLWAGKDIDAAWNCRPISRNSDTSDIKTAKETGPASAPADPDLAAFYAFDLEPGTLLPHPEGQTEDNSHTSLQKFIDDFPETLPPITPTLSELSALTFKNLLSHASTLSESLLSLFLKSPGNLNFQSHLVLLRSYLLVAAPSFKMRLIDVLFSDAGEYETDKTAHGISIRSLRKRVPSGKKAAAASKSQPWAVGLSPNLLEREMWPPVGADLSFFLRTVIVDSLETGRDREVELDEGMAKRSQVVEEAEWRLGFAIRDLPTDTGRERWLDPLCIEALDFLYMDYKPPHPLEILISPDVLSKYQRMFTFILRIFRVECALKSLFRMSSHRAIATYLFPTLTQSRKLLLHFRFLAQSFVASLSGYIFDTAIGGNFDPFLTRLSADNEKGHGFSDVFEVAERHSALLDDILSACLLRSGQRGIGDVLRHCLELVLEFIIVVGELHRGRVQEYQAALMIEDIFRRFCKKMTTLTQVLKGLVDRSSSSKLTLENFSGGGRQPPGGLSALYHLLLRLDLNDWWSKSSSKA</sequence>
<evidence type="ECO:0000256" key="4">
    <source>
        <dbReference type="ARBA" id="ARBA00023212"/>
    </source>
</evidence>
<comment type="similarity">
    <text evidence="1 5">Belongs to the TUBGCP family.</text>
</comment>
<dbReference type="PANTHER" id="PTHR19302:SF70">
    <property type="entry name" value="GAMMA-TUBULIN COMPLEX COMPONENT 6"/>
    <property type="match status" value="1"/>
</dbReference>
<keyword evidence="8" id="KW-1185">Reference proteome</keyword>
<evidence type="ECO:0000313" key="8">
    <source>
        <dbReference type="Proteomes" id="UP000567179"/>
    </source>
</evidence>
<keyword evidence="2 5" id="KW-0963">Cytoplasm</keyword>
<dbReference type="GO" id="GO:0051225">
    <property type="term" value="P:spindle assembly"/>
    <property type="evidence" value="ECO:0007669"/>
    <property type="project" value="TreeGrafter"/>
</dbReference>
<dbReference type="OrthoDB" id="775571at2759"/>
<evidence type="ECO:0000256" key="1">
    <source>
        <dbReference type="ARBA" id="ARBA00010337"/>
    </source>
</evidence>
<protein>
    <recommendedName>
        <fullName evidence="5">Spindle pole body component</fullName>
    </recommendedName>
</protein>
<comment type="caution">
    <text evidence="7">The sequence shown here is derived from an EMBL/GenBank/DDBJ whole genome shotgun (WGS) entry which is preliminary data.</text>
</comment>
<keyword evidence="4 5" id="KW-0206">Cytoskeleton</keyword>
<dbReference type="InterPro" id="IPR040457">
    <property type="entry name" value="GCP_C"/>
</dbReference>
<dbReference type="GO" id="GO:0005816">
    <property type="term" value="C:spindle pole body"/>
    <property type="evidence" value="ECO:0007669"/>
    <property type="project" value="UniProtKB-ARBA"/>
</dbReference>
<evidence type="ECO:0000259" key="6">
    <source>
        <dbReference type="Pfam" id="PF04130"/>
    </source>
</evidence>
<accession>A0A8H5BSN6</accession>
<evidence type="ECO:0000256" key="3">
    <source>
        <dbReference type="ARBA" id="ARBA00022701"/>
    </source>
</evidence>
<keyword evidence="3 5" id="KW-0493">Microtubule</keyword>
<feature type="domain" description="Gamma tubulin complex component C-terminal" evidence="6">
    <location>
        <begin position="576"/>
        <end position="966"/>
    </location>
</feature>
<dbReference type="GO" id="GO:0000922">
    <property type="term" value="C:spindle pole"/>
    <property type="evidence" value="ECO:0007669"/>
    <property type="project" value="InterPro"/>
</dbReference>
<dbReference type="InterPro" id="IPR007259">
    <property type="entry name" value="GCP"/>
</dbReference>
<gene>
    <name evidence="7" type="ORF">D9619_011684</name>
</gene>
<dbReference type="Proteomes" id="UP000567179">
    <property type="component" value="Unassembled WGS sequence"/>
</dbReference>
<dbReference type="Gene3D" id="1.20.120.1900">
    <property type="entry name" value="Gamma-tubulin complex, C-terminal domain"/>
    <property type="match status" value="1"/>
</dbReference>